<accession>A0ABS6RXH9</accession>
<feature type="transmembrane region" description="Helical" evidence="2">
    <location>
        <begin position="247"/>
        <end position="267"/>
    </location>
</feature>
<comment type="similarity">
    <text evidence="1">Belongs to the SCO1/2 family.</text>
</comment>
<organism evidence="4 5">
    <name type="scientific">Candidatus Magnetobacterium casense</name>
    <dbReference type="NCBI Taxonomy" id="1455061"/>
    <lineage>
        <taxon>Bacteria</taxon>
        <taxon>Pseudomonadati</taxon>
        <taxon>Nitrospirota</taxon>
        <taxon>Thermodesulfovibrionia</taxon>
        <taxon>Thermodesulfovibrionales</taxon>
        <taxon>Candidatus Magnetobacteriaceae</taxon>
        <taxon>Candidatus Magnetobacterium</taxon>
    </lineage>
</organism>
<dbReference type="EMBL" id="JABXWD010000096">
    <property type="protein sequence ID" value="MBV6341337.1"/>
    <property type="molecule type" value="Genomic_DNA"/>
</dbReference>
<evidence type="ECO:0000313" key="4">
    <source>
        <dbReference type="EMBL" id="MBV6341337.1"/>
    </source>
</evidence>
<dbReference type="InterPro" id="IPR036249">
    <property type="entry name" value="Thioredoxin-like_sf"/>
</dbReference>
<dbReference type="Proteomes" id="UP001196980">
    <property type="component" value="Unassembled WGS sequence"/>
</dbReference>
<dbReference type="CDD" id="cd02968">
    <property type="entry name" value="SCO"/>
    <property type="match status" value="1"/>
</dbReference>
<dbReference type="SUPFAM" id="SSF52833">
    <property type="entry name" value="Thioredoxin-like"/>
    <property type="match status" value="1"/>
</dbReference>
<dbReference type="InterPro" id="IPR003782">
    <property type="entry name" value="SCO1/SenC"/>
</dbReference>
<reference evidence="4 5" key="1">
    <citation type="journal article" date="2020" name="J Geophys Res Biogeosci">
        <title>Magnetotaxis as an Adaptation to Enable Bacterial Shuttling of Microbial Sulfur and Sulfur Cycling Across Aquatic Oxic#Anoxic Interfaces.</title>
        <authorList>
            <person name="Li J."/>
            <person name="Liu P."/>
            <person name="Wang J."/>
            <person name="Roberts A.P."/>
            <person name="Pan Y."/>
        </authorList>
    </citation>
    <scope>NUCLEOTIDE SEQUENCE [LARGE SCALE GENOMIC DNA]</scope>
    <source>
        <strain evidence="4 5">MYR-1_YQ</strain>
    </source>
</reference>
<sequence length="282" mass="31058">MPLKLSVLSLLIAVGILATNALAAPPLKGKSDFDPSILKVKEDDFLGKVVPDTTMTDDAGNTFSLSKYKGKPLLLSIIYFRCATACPVLNEGLSEALSNISLRLGDDYNVITLSFDDKEGPADGQWFRKNLAVKMKDKIPQDFNKWVFATADAAQIKKLTEATGYRFFYMAQDKLFVHPNVYIFLSPEGVITRYIFGLYPPSIDIRLALVEAGRGKVGKTPLLSSVALACYKYDAAIGGYRLDLPRVFAGIGVLVGLLTGLVVFVYWRSLKKQRARTADFQP</sequence>
<keyword evidence="2" id="KW-0472">Membrane</keyword>
<keyword evidence="2" id="KW-1133">Transmembrane helix</keyword>
<keyword evidence="5" id="KW-1185">Reference proteome</keyword>
<name>A0ABS6RXH9_9BACT</name>
<evidence type="ECO:0000313" key="5">
    <source>
        <dbReference type="Proteomes" id="UP001196980"/>
    </source>
</evidence>
<keyword evidence="3" id="KW-0732">Signal</keyword>
<gene>
    <name evidence="4" type="ORF">HWQ67_07045</name>
</gene>
<dbReference type="PANTHER" id="PTHR12151:SF8">
    <property type="entry name" value="THIOREDOXIN DOMAIN-CONTAINING PROTEIN"/>
    <property type="match status" value="1"/>
</dbReference>
<evidence type="ECO:0000256" key="1">
    <source>
        <dbReference type="ARBA" id="ARBA00010996"/>
    </source>
</evidence>
<proteinExistence type="inferred from homology"/>
<dbReference type="PANTHER" id="PTHR12151">
    <property type="entry name" value="ELECTRON TRANSPORT PROTIN SCO1/SENC FAMILY MEMBER"/>
    <property type="match status" value="1"/>
</dbReference>
<feature type="signal peptide" evidence="3">
    <location>
        <begin position="1"/>
        <end position="23"/>
    </location>
</feature>
<evidence type="ECO:0000256" key="2">
    <source>
        <dbReference type="SAM" id="Phobius"/>
    </source>
</evidence>
<dbReference type="RefSeq" id="WP_218251972.1">
    <property type="nucleotide sequence ID" value="NZ_JABXWD010000096.1"/>
</dbReference>
<evidence type="ECO:0000256" key="3">
    <source>
        <dbReference type="SAM" id="SignalP"/>
    </source>
</evidence>
<comment type="caution">
    <text evidence="4">The sequence shown here is derived from an EMBL/GenBank/DDBJ whole genome shotgun (WGS) entry which is preliminary data.</text>
</comment>
<keyword evidence="2" id="KW-0812">Transmembrane</keyword>
<protein>
    <submittedName>
        <fullName evidence="4">SCO family protein</fullName>
    </submittedName>
</protein>
<feature type="chain" id="PRO_5047409143" evidence="3">
    <location>
        <begin position="24"/>
        <end position="282"/>
    </location>
</feature>
<dbReference type="Gene3D" id="3.40.30.10">
    <property type="entry name" value="Glutaredoxin"/>
    <property type="match status" value="1"/>
</dbReference>